<feature type="domain" description="Phosphatidic acid phosphatase type 2/haloperoxidase" evidence="2">
    <location>
        <begin position="63"/>
        <end position="171"/>
    </location>
</feature>
<dbReference type="OMA" id="LKINCKF"/>
<evidence type="ECO:0000313" key="4">
    <source>
        <dbReference type="Proteomes" id="UP001142055"/>
    </source>
</evidence>
<name>A0A9Q0RLU9_BLOTA</name>
<dbReference type="PANTHER" id="PTHR14969:SF13">
    <property type="entry name" value="AT30094P"/>
    <property type="match status" value="1"/>
</dbReference>
<accession>A0A9Q0RLU9</accession>
<feature type="transmembrane region" description="Helical" evidence="1">
    <location>
        <begin position="39"/>
        <end position="60"/>
    </location>
</feature>
<feature type="transmembrane region" description="Helical" evidence="1">
    <location>
        <begin position="118"/>
        <end position="140"/>
    </location>
</feature>
<feature type="transmembrane region" description="Helical" evidence="1">
    <location>
        <begin position="152"/>
        <end position="175"/>
    </location>
</feature>
<dbReference type="InterPro" id="IPR036938">
    <property type="entry name" value="PAP2/HPO_sf"/>
</dbReference>
<dbReference type="InterPro" id="IPR000326">
    <property type="entry name" value="PAP2/HPO"/>
</dbReference>
<evidence type="ECO:0000313" key="3">
    <source>
        <dbReference type="EMBL" id="KAJ6219081.1"/>
    </source>
</evidence>
<dbReference type="Pfam" id="PF01569">
    <property type="entry name" value="PAP2"/>
    <property type="match status" value="1"/>
</dbReference>
<dbReference type="SUPFAM" id="SSF48317">
    <property type="entry name" value="Acid phosphatase/Vanadium-dependent haloperoxidase"/>
    <property type="match status" value="1"/>
</dbReference>
<organism evidence="3 4">
    <name type="scientific">Blomia tropicalis</name>
    <name type="common">Mite</name>
    <dbReference type="NCBI Taxonomy" id="40697"/>
    <lineage>
        <taxon>Eukaryota</taxon>
        <taxon>Metazoa</taxon>
        <taxon>Ecdysozoa</taxon>
        <taxon>Arthropoda</taxon>
        <taxon>Chelicerata</taxon>
        <taxon>Arachnida</taxon>
        <taxon>Acari</taxon>
        <taxon>Acariformes</taxon>
        <taxon>Sarcoptiformes</taxon>
        <taxon>Astigmata</taxon>
        <taxon>Glycyphagoidea</taxon>
        <taxon>Echimyopodidae</taxon>
        <taxon>Blomia</taxon>
    </lineage>
</organism>
<keyword evidence="1" id="KW-0472">Membrane</keyword>
<evidence type="ECO:0000256" key="1">
    <source>
        <dbReference type="SAM" id="Phobius"/>
    </source>
</evidence>
<dbReference type="EMBL" id="JAPWDV010000002">
    <property type="protein sequence ID" value="KAJ6219081.1"/>
    <property type="molecule type" value="Genomic_DNA"/>
</dbReference>
<dbReference type="SMART" id="SM00014">
    <property type="entry name" value="acidPPc"/>
    <property type="match status" value="1"/>
</dbReference>
<gene>
    <name evidence="3" type="ORF">RDWZM_004893</name>
</gene>
<protein>
    <recommendedName>
        <fullName evidence="2">Phosphatidic acid phosphatase type 2/haloperoxidase domain-containing protein</fullName>
    </recommendedName>
</protein>
<sequence length="196" mass="22606">MLAGHIKDQAAYLDKNISYQIYSLGRRYQKQTRKYLKGLEYSCHGIPWLTLTTLLCYINSSNTSYVHLLIGLIFDIIYVAVAKASFRRRRPTYASQEDQMIMIGYDKLSFPSGHTSRAIYVALFYSGYWYSLFIWIWALAVSGSRVVYGRHFVGDLIGGLVVGYFNYVTQFTLFYPIHAMMEWFINSLLMETAGGD</sequence>
<evidence type="ECO:0000259" key="2">
    <source>
        <dbReference type="SMART" id="SM00014"/>
    </source>
</evidence>
<dbReference type="AlphaFoldDB" id="A0A9Q0RLU9"/>
<dbReference type="Gene3D" id="1.20.144.10">
    <property type="entry name" value="Phosphatidic acid phosphatase type 2/haloperoxidase"/>
    <property type="match status" value="1"/>
</dbReference>
<dbReference type="Proteomes" id="UP001142055">
    <property type="component" value="Chromosome 2"/>
</dbReference>
<dbReference type="GO" id="GO:0042392">
    <property type="term" value="F:sphingosine-1-phosphate phosphatase activity"/>
    <property type="evidence" value="ECO:0007669"/>
    <property type="project" value="TreeGrafter"/>
</dbReference>
<keyword evidence="4" id="KW-1185">Reference proteome</keyword>
<feature type="transmembrane region" description="Helical" evidence="1">
    <location>
        <begin position="66"/>
        <end position="86"/>
    </location>
</feature>
<keyword evidence="1" id="KW-1133">Transmembrane helix</keyword>
<dbReference type="PANTHER" id="PTHR14969">
    <property type="entry name" value="SPHINGOSINE-1-PHOSPHATE PHOSPHOHYDROLASE"/>
    <property type="match status" value="1"/>
</dbReference>
<reference evidence="3" key="1">
    <citation type="submission" date="2022-12" db="EMBL/GenBank/DDBJ databases">
        <title>Genome assemblies of Blomia tropicalis.</title>
        <authorList>
            <person name="Cui Y."/>
        </authorList>
    </citation>
    <scope>NUCLEOTIDE SEQUENCE</scope>
    <source>
        <tissue evidence="3">Adult mites</tissue>
    </source>
</reference>
<keyword evidence="1" id="KW-0812">Transmembrane</keyword>
<proteinExistence type="predicted"/>
<comment type="caution">
    <text evidence="3">The sequence shown here is derived from an EMBL/GenBank/DDBJ whole genome shotgun (WGS) entry which is preliminary data.</text>
</comment>